<dbReference type="PANTHER" id="PTHR30563:SF0">
    <property type="entry name" value="DNA RECOMBINATION PROTEIN RMUC"/>
    <property type="match status" value="1"/>
</dbReference>
<keyword evidence="2" id="KW-0233">DNA recombination</keyword>
<comment type="caution">
    <text evidence="5">The sequence shown here is derived from an EMBL/GenBank/DDBJ whole genome shotgun (WGS) entry which is preliminary data.</text>
</comment>
<dbReference type="PANTHER" id="PTHR30563">
    <property type="entry name" value="DNA RECOMBINATION PROTEIN RMUC"/>
    <property type="match status" value="1"/>
</dbReference>
<evidence type="ECO:0000313" key="5">
    <source>
        <dbReference type="EMBL" id="MPL88145.1"/>
    </source>
</evidence>
<accession>A0A644VAQ0</accession>
<evidence type="ECO:0000256" key="3">
    <source>
        <dbReference type="SAM" id="Coils"/>
    </source>
</evidence>
<evidence type="ECO:0000256" key="1">
    <source>
        <dbReference type="ARBA" id="ARBA00023054"/>
    </source>
</evidence>
<reference evidence="5" key="1">
    <citation type="submission" date="2019-08" db="EMBL/GenBank/DDBJ databases">
        <authorList>
            <person name="Kucharzyk K."/>
            <person name="Murdoch R.W."/>
            <person name="Higgins S."/>
            <person name="Loffler F."/>
        </authorList>
    </citation>
    <scope>NUCLEOTIDE SEQUENCE</scope>
</reference>
<dbReference type="Pfam" id="PF02646">
    <property type="entry name" value="RmuC"/>
    <property type="match status" value="1"/>
</dbReference>
<name>A0A644VAQ0_9ZZZZ</name>
<dbReference type="EMBL" id="VSSQ01000251">
    <property type="protein sequence ID" value="MPL88145.1"/>
    <property type="molecule type" value="Genomic_DNA"/>
</dbReference>
<evidence type="ECO:0000256" key="4">
    <source>
        <dbReference type="SAM" id="Phobius"/>
    </source>
</evidence>
<keyword evidence="4" id="KW-0472">Membrane</keyword>
<organism evidence="5">
    <name type="scientific">bioreactor metagenome</name>
    <dbReference type="NCBI Taxonomy" id="1076179"/>
    <lineage>
        <taxon>unclassified sequences</taxon>
        <taxon>metagenomes</taxon>
        <taxon>ecological metagenomes</taxon>
    </lineage>
</organism>
<proteinExistence type="predicted"/>
<evidence type="ECO:0000256" key="2">
    <source>
        <dbReference type="ARBA" id="ARBA00023172"/>
    </source>
</evidence>
<protein>
    <recommendedName>
        <fullName evidence="6">DNA recombination protein RmuC</fullName>
    </recommendedName>
</protein>
<feature type="coiled-coil region" evidence="3">
    <location>
        <begin position="33"/>
        <end position="190"/>
    </location>
</feature>
<feature type="transmembrane region" description="Helical" evidence="4">
    <location>
        <begin position="6"/>
        <end position="24"/>
    </location>
</feature>
<dbReference type="GO" id="GO:0006310">
    <property type="term" value="P:DNA recombination"/>
    <property type="evidence" value="ECO:0007669"/>
    <property type="project" value="UniProtKB-KW"/>
</dbReference>
<keyword evidence="4" id="KW-0812">Transmembrane</keyword>
<evidence type="ECO:0008006" key="6">
    <source>
        <dbReference type="Google" id="ProtNLM"/>
    </source>
</evidence>
<keyword evidence="1 3" id="KW-0175">Coiled coil</keyword>
<dbReference type="AlphaFoldDB" id="A0A644VAQ0"/>
<dbReference type="InterPro" id="IPR003798">
    <property type="entry name" value="DNA_recombination_RmuC"/>
</dbReference>
<keyword evidence="4" id="KW-1133">Transmembrane helix</keyword>
<feature type="coiled-coil region" evidence="3">
    <location>
        <begin position="229"/>
        <end position="256"/>
    </location>
</feature>
<gene>
    <name evidence="5" type="ORF">SDC9_34161</name>
</gene>
<sequence>MEIVLLISTLVAVIAVVILVLMLVRRNPNQERLTELETNNKILESNFKNLESSYNSLESNYKELEQSYNLSQRENSSLKTDLRNKEENLIKEIEKNNSISQQFEEQRKQFTELSNSNSALLSDFKNKEELLNKEREKNNKLAIQIEEEIKKSSELSNSNSALKAENNNIKEKQQELKREFEEMQKSAKLEFEKAANLILEEKTSKFTETNKVSIETLLKPLDNSIKEFRENVNKNLTEETKQRSSLEAEIKKVLEQTNLVSEQANNLASALKGENKKAGNWGENVLETILQNTGLIKGEHYITQDVHYNEEDKKIIPDVIVNLPDDRKVIIDSKVSLVNYDNYFSAETEEVQNQELTKHIASVRQHVIELSQKKYDDIKGSLGFVMMFVPIESAYLLAMQNDRELWNFAYNKKVVLVSSTTLISSLRIFADLWRTDKLNKNAEKIIENSGKMFEKFVGFLETFEEIGDKLDKTKDTYNKAFNQLKDGRGNLIKQAKDIQDLGVKTLKSIPEKFEGYDE</sequence>